<protein>
    <recommendedName>
        <fullName evidence="2">SAM domain-containing protein</fullName>
    </recommendedName>
</protein>
<dbReference type="Pfam" id="PF00536">
    <property type="entry name" value="SAM_1"/>
    <property type="match status" value="1"/>
</dbReference>
<dbReference type="GO" id="GO:0007409">
    <property type="term" value="P:axonogenesis"/>
    <property type="evidence" value="ECO:0007669"/>
    <property type="project" value="TreeGrafter"/>
</dbReference>
<evidence type="ECO:0000256" key="1">
    <source>
        <dbReference type="SAM" id="MobiDB-lite"/>
    </source>
</evidence>
<dbReference type="GO" id="GO:0035591">
    <property type="term" value="F:signaling adaptor activity"/>
    <property type="evidence" value="ECO:0007669"/>
    <property type="project" value="TreeGrafter"/>
</dbReference>
<dbReference type="Pfam" id="PF07647">
    <property type="entry name" value="SAM_2"/>
    <property type="match status" value="1"/>
</dbReference>
<dbReference type="EnsemblMetazoa" id="AATE016871-RA">
    <property type="protein sequence ID" value="AATE016871-PA.1"/>
    <property type="gene ID" value="AATE016871"/>
</dbReference>
<dbReference type="GO" id="GO:0005925">
    <property type="term" value="C:focal adhesion"/>
    <property type="evidence" value="ECO:0007669"/>
    <property type="project" value="TreeGrafter"/>
</dbReference>
<evidence type="ECO:0000313" key="3">
    <source>
        <dbReference type="EnsemblMetazoa" id="AATE016871-PA.1"/>
    </source>
</evidence>
<dbReference type="VEuPathDB" id="VectorBase:AATE016871"/>
<dbReference type="InterPro" id="IPR013761">
    <property type="entry name" value="SAM/pointed_sf"/>
</dbReference>
<dbReference type="FunFam" id="1.10.150.50:FF:000071">
    <property type="entry name" value="Caskin, isoform D"/>
    <property type="match status" value="1"/>
</dbReference>
<organism evidence="3">
    <name type="scientific">Anopheles atroparvus</name>
    <name type="common">European mosquito</name>
    <dbReference type="NCBI Taxonomy" id="41427"/>
    <lineage>
        <taxon>Eukaryota</taxon>
        <taxon>Metazoa</taxon>
        <taxon>Ecdysozoa</taxon>
        <taxon>Arthropoda</taxon>
        <taxon>Hexapoda</taxon>
        <taxon>Insecta</taxon>
        <taxon>Pterygota</taxon>
        <taxon>Neoptera</taxon>
        <taxon>Endopterygota</taxon>
        <taxon>Diptera</taxon>
        <taxon>Nematocera</taxon>
        <taxon>Culicoidea</taxon>
        <taxon>Culicidae</taxon>
        <taxon>Anophelinae</taxon>
        <taxon>Anopheles</taxon>
    </lineage>
</organism>
<feature type="domain" description="SAM" evidence="2">
    <location>
        <begin position="64"/>
        <end position="127"/>
    </location>
</feature>
<accession>A0A182JF16</accession>
<dbReference type="PROSITE" id="PS50105">
    <property type="entry name" value="SAM_DOMAIN"/>
    <property type="match status" value="2"/>
</dbReference>
<dbReference type="GO" id="GO:0007185">
    <property type="term" value="P:cell surface receptor protein tyrosine phosphatase signaling pathway"/>
    <property type="evidence" value="ECO:0007669"/>
    <property type="project" value="TreeGrafter"/>
</dbReference>
<dbReference type="PANTHER" id="PTHR24155">
    <property type="entry name" value="OSTEOCLAST-STIMULATING FACTOR 1"/>
    <property type="match status" value="1"/>
</dbReference>
<name>A0A182JF16_ANOAO</name>
<feature type="domain" description="SAM" evidence="2">
    <location>
        <begin position="137"/>
        <end position="197"/>
    </location>
</feature>
<dbReference type="SMART" id="SM00454">
    <property type="entry name" value="SAM"/>
    <property type="match status" value="2"/>
</dbReference>
<dbReference type="STRING" id="41427.A0A182JF16"/>
<feature type="region of interest" description="Disordered" evidence="1">
    <location>
        <begin position="258"/>
        <end position="347"/>
    </location>
</feature>
<dbReference type="Gene3D" id="1.10.150.50">
    <property type="entry name" value="Transcription Factor, Ets-1"/>
    <property type="match status" value="2"/>
</dbReference>
<dbReference type="PANTHER" id="PTHR24155:SF11">
    <property type="entry name" value="CASKIN, ISOFORM B"/>
    <property type="match status" value="1"/>
</dbReference>
<feature type="region of interest" description="Disordered" evidence="1">
    <location>
        <begin position="1"/>
        <end position="33"/>
    </location>
</feature>
<feature type="compositionally biased region" description="Pro residues" evidence="1">
    <location>
        <begin position="15"/>
        <end position="25"/>
    </location>
</feature>
<proteinExistence type="predicted"/>
<dbReference type="GO" id="GO:0019903">
    <property type="term" value="F:protein phosphatase binding"/>
    <property type="evidence" value="ECO:0007669"/>
    <property type="project" value="TreeGrafter"/>
</dbReference>
<dbReference type="InterPro" id="IPR001660">
    <property type="entry name" value="SAM"/>
</dbReference>
<dbReference type="SUPFAM" id="SSF47769">
    <property type="entry name" value="SAM/Pointed domain"/>
    <property type="match status" value="2"/>
</dbReference>
<reference evidence="3" key="1">
    <citation type="submission" date="2022-08" db="UniProtKB">
        <authorList>
            <consortium name="EnsemblMetazoa"/>
        </authorList>
    </citation>
    <scope>IDENTIFICATION</scope>
    <source>
        <strain evidence="3">EBRO</strain>
    </source>
</reference>
<evidence type="ECO:0000259" key="2">
    <source>
        <dbReference type="PROSITE" id="PS50105"/>
    </source>
</evidence>
<dbReference type="AlphaFoldDB" id="A0A182JF16"/>
<dbReference type="GO" id="GO:0030424">
    <property type="term" value="C:axon"/>
    <property type="evidence" value="ECO:0007669"/>
    <property type="project" value="TreeGrafter"/>
</dbReference>
<feature type="compositionally biased region" description="Low complexity" evidence="1">
    <location>
        <begin position="271"/>
        <end position="323"/>
    </location>
</feature>
<sequence>MNMDPNAFDRERKPPGLPKKVPPPKVPKRTGSSLHAAQAVFPRTVFEAVAQPSTSLSGPRVRDRDREVIYNWLRQILFHEYTDCFLDAGYDLPTIARMTPVDLAAIGIRQPAHRRFLKQHIDALVLPDALPRHVPATIEKWLRLLRLDEYLPALLEQGFRTVQDVTVLTWEDLEELGIVRLGHQKRLLLAIERIKDITSGRLASYTVSEEVAEPQPIEYVTISWRSVASVTHQLPPPDGPYNACTSFRSAPTPKGSYALLADLGGPKAEEPSSSSAEEPTSSSAEELASSKAEEPAWSWAEEPASLVAEEAASSNAEEPAPFSAEEEDTAFGTRDVQGAVAAPTPEEMYDSSVLDNVEQMLATLIAELDTLYGQQMDE</sequence>